<protein>
    <submittedName>
        <fullName evidence="1">Uncharacterized protein</fullName>
    </submittedName>
</protein>
<dbReference type="HOGENOM" id="CLU_160877_0_0_1"/>
<name>A0A0C9UNK8_SPHS4</name>
<proteinExistence type="predicted"/>
<accession>A0A0C9UNK8</accession>
<dbReference type="EMBL" id="KN837354">
    <property type="protein sequence ID" value="KIJ26860.1"/>
    <property type="molecule type" value="Genomic_DNA"/>
</dbReference>
<gene>
    <name evidence="1" type="ORF">M422DRAFT_191645</name>
</gene>
<evidence type="ECO:0000313" key="2">
    <source>
        <dbReference type="Proteomes" id="UP000054279"/>
    </source>
</evidence>
<dbReference type="OrthoDB" id="3366231at2759"/>
<sequence length="99" mass="11114">MIGRIREPHYVWSRRCQFCGILLLTGEQNSGFCCGDRGKYAHILEVLPPLPSEILWLGSQPNISFLSRKLNSLFSFAAMETTDRFPVNIGPQGFLAIQG</sequence>
<evidence type="ECO:0000313" key="1">
    <source>
        <dbReference type="EMBL" id="KIJ26860.1"/>
    </source>
</evidence>
<dbReference type="AlphaFoldDB" id="A0A0C9UNK8"/>
<dbReference type="Proteomes" id="UP000054279">
    <property type="component" value="Unassembled WGS sequence"/>
</dbReference>
<keyword evidence="2" id="KW-1185">Reference proteome</keyword>
<reference evidence="1 2" key="1">
    <citation type="submission" date="2014-06" db="EMBL/GenBank/DDBJ databases">
        <title>Evolutionary Origins and Diversification of the Mycorrhizal Mutualists.</title>
        <authorList>
            <consortium name="DOE Joint Genome Institute"/>
            <consortium name="Mycorrhizal Genomics Consortium"/>
            <person name="Kohler A."/>
            <person name="Kuo A."/>
            <person name="Nagy L.G."/>
            <person name="Floudas D."/>
            <person name="Copeland A."/>
            <person name="Barry K.W."/>
            <person name="Cichocki N."/>
            <person name="Veneault-Fourrey C."/>
            <person name="LaButti K."/>
            <person name="Lindquist E.A."/>
            <person name="Lipzen A."/>
            <person name="Lundell T."/>
            <person name="Morin E."/>
            <person name="Murat C."/>
            <person name="Riley R."/>
            <person name="Ohm R."/>
            <person name="Sun H."/>
            <person name="Tunlid A."/>
            <person name="Henrissat B."/>
            <person name="Grigoriev I.V."/>
            <person name="Hibbett D.S."/>
            <person name="Martin F."/>
        </authorList>
    </citation>
    <scope>NUCLEOTIDE SEQUENCE [LARGE SCALE GENOMIC DNA]</scope>
    <source>
        <strain evidence="1 2">SS14</strain>
    </source>
</reference>
<organism evidence="1 2">
    <name type="scientific">Sphaerobolus stellatus (strain SS14)</name>
    <dbReference type="NCBI Taxonomy" id="990650"/>
    <lineage>
        <taxon>Eukaryota</taxon>
        <taxon>Fungi</taxon>
        <taxon>Dikarya</taxon>
        <taxon>Basidiomycota</taxon>
        <taxon>Agaricomycotina</taxon>
        <taxon>Agaricomycetes</taxon>
        <taxon>Phallomycetidae</taxon>
        <taxon>Geastrales</taxon>
        <taxon>Sphaerobolaceae</taxon>
        <taxon>Sphaerobolus</taxon>
    </lineage>
</organism>